<keyword evidence="1" id="KW-0472">Membrane</keyword>
<sequence length="337" mass="38188">EEKKMNIVPSLILLVFAGIGATLIYRKYRKYQESGERLDDKELYSLGVQVFILVVLALLMLSSFTTVEIGYGAIVVDPILQQVRGPFLGEAWWFRTPWTRVVRIYYATLSTEMWTDVVENRTIMGEYPSVKVLSKDGLKIEVDILIRYTLIPEKLIELYRKYPDLRYEDKAISSVVREDIRDVVSNYTTLEVIEKRESLSDEMTTTILSSLTDDDTLMGALADIQIDLRNIELPQAFMDAVTRKQGAEQKKLQAEHERATLLIQADATAREAIRIAEGDAESALIRANATLEALRMISQAIDPTVYYSLQQLEAIAPNIEYLILTTGEEGVPILLTP</sequence>
<gene>
    <name evidence="3" type="ORF">LCGC14_2285920</name>
</gene>
<feature type="transmembrane region" description="Helical" evidence="1">
    <location>
        <begin position="6"/>
        <end position="25"/>
    </location>
</feature>
<comment type="caution">
    <text evidence="3">The sequence shown here is derived from an EMBL/GenBank/DDBJ whole genome shotgun (WGS) entry which is preliminary data.</text>
</comment>
<dbReference type="PANTHER" id="PTHR23222:SF0">
    <property type="entry name" value="PROHIBITIN 1"/>
    <property type="match status" value="1"/>
</dbReference>
<accession>A0A0F9F592</accession>
<feature type="non-terminal residue" evidence="3">
    <location>
        <position position="1"/>
    </location>
</feature>
<dbReference type="InterPro" id="IPR001107">
    <property type="entry name" value="Band_7"/>
</dbReference>
<dbReference type="SUPFAM" id="SSF117892">
    <property type="entry name" value="Band 7/SPFH domain"/>
    <property type="match status" value="1"/>
</dbReference>
<dbReference type="AlphaFoldDB" id="A0A0F9F592"/>
<dbReference type="InterPro" id="IPR036013">
    <property type="entry name" value="Band_7/SPFH_dom_sf"/>
</dbReference>
<organism evidence="3">
    <name type="scientific">marine sediment metagenome</name>
    <dbReference type="NCBI Taxonomy" id="412755"/>
    <lineage>
        <taxon>unclassified sequences</taxon>
        <taxon>metagenomes</taxon>
        <taxon>ecological metagenomes</taxon>
    </lineage>
</organism>
<keyword evidence="1" id="KW-1133">Transmembrane helix</keyword>
<proteinExistence type="predicted"/>
<feature type="domain" description="Band 7" evidence="2">
    <location>
        <begin position="69"/>
        <end position="260"/>
    </location>
</feature>
<evidence type="ECO:0000313" key="3">
    <source>
        <dbReference type="EMBL" id="KKL52390.1"/>
    </source>
</evidence>
<dbReference type="CDD" id="cd03401">
    <property type="entry name" value="SPFH_prohibitin"/>
    <property type="match status" value="1"/>
</dbReference>
<feature type="transmembrane region" description="Helical" evidence="1">
    <location>
        <begin position="46"/>
        <end position="64"/>
    </location>
</feature>
<name>A0A0F9F592_9ZZZZ</name>
<protein>
    <recommendedName>
        <fullName evidence="2">Band 7 domain-containing protein</fullName>
    </recommendedName>
</protein>
<dbReference type="PANTHER" id="PTHR23222">
    <property type="entry name" value="PROHIBITIN"/>
    <property type="match status" value="1"/>
</dbReference>
<dbReference type="Pfam" id="PF01145">
    <property type="entry name" value="Band_7"/>
    <property type="match status" value="1"/>
</dbReference>
<evidence type="ECO:0000256" key="1">
    <source>
        <dbReference type="SAM" id="Phobius"/>
    </source>
</evidence>
<dbReference type="InterPro" id="IPR000163">
    <property type="entry name" value="Prohibitin"/>
</dbReference>
<dbReference type="GO" id="GO:0016020">
    <property type="term" value="C:membrane"/>
    <property type="evidence" value="ECO:0007669"/>
    <property type="project" value="InterPro"/>
</dbReference>
<dbReference type="Gene3D" id="3.30.479.30">
    <property type="entry name" value="Band 7 domain"/>
    <property type="match status" value="1"/>
</dbReference>
<keyword evidence="1" id="KW-0812">Transmembrane</keyword>
<dbReference type="EMBL" id="LAZR01031910">
    <property type="protein sequence ID" value="KKL52390.1"/>
    <property type="molecule type" value="Genomic_DNA"/>
</dbReference>
<evidence type="ECO:0000259" key="2">
    <source>
        <dbReference type="Pfam" id="PF01145"/>
    </source>
</evidence>
<reference evidence="3" key="1">
    <citation type="journal article" date="2015" name="Nature">
        <title>Complex archaea that bridge the gap between prokaryotes and eukaryotes.</title>
        <authorList>
            <person name="Spang A."/>
            <person name="Saw J.H."/>
            <person name="Jorgensen S.L."/>
            <person name="Zaremba-Niedzwiedzka K."/>
            <person name="Martijn J."/>
            <person name="Lind A.E."/>
            <person name="van Eijk R."/>
            <person name="Schleper C."/>
            <person name="Guy L."/>
            <person name="Ettema T.J."/>
        </authorList>
    </citation>
    <scope>NUCLEOTIDE SEQUENCE</scope>
</reference>